<dbReference type="InterPro" id="IPR003593">
    <property type="entry name" value="AAA+_ATPase"/>
</dbReference>
<dbReference type="PANTHER" id="PTHR43553">
    <property type="entry name" value="HEAVY METAL TRANSPORTER"/>
    <property type="match status" value="1"/>
</dbReference>
<organism evidence="6 7">
    <name type="scientific">Actinopolyspora biskrensis</name>
    <dbReference type="NCBI Taxonomy" id="1470178"/>
    <lineage>
        <taxon>Bacteria</taxon>
        <taxon>Bacillati</taxon>
        <taxon>Actinomycetota</taxon>
        <taxon>Actinomycetes</taxon>
        <taxon>Actinopolysporales</taxon>
        <taxon>Actinopolysporaceae</taxon>
        <taxon>Actinopolyspora</taxon>
    </lineage>
</organism>
<dbReference type="SMART" id="SM00382">
    <property type="entry name" value="AAA"/>
    <property type="match status" value="1"/>
</dbReference>
<evidence type="ECO:0000256" key="4">
    <source>
        <dbReference type="ARBA" id="ARBA00022840"/>
    </source>
</evidence>
<name>A0A852YXY0_9ACTN</name>
<dbReference type="EMBL" id="JACBYW010000006">
    <property type="protein sequence ID" value="NYH79954.1"/>
    <property type="molecule type" value="Genomic_DNA"/>
</dbReference>
<dbReference type="InterPro" id="IPR017871">
    <property type="entry name" value="ABC_transporter-like_CS"/>
</dbReference>
<accession>A0A852YXY0</accession>
<feature type="domain" description="ABC transporter" evidence="5">
    <location>
        <begin position="34"/>
        <end position="254"/>
    </location>
</feature>
<dbReference type="PANTHER" id="PTHR43553:SF24">
    <property type="entry name" value="ENERGY-COUPLING FACTOR TRANSPORTER ATP-BINDING PROTEIN ECFA1"/>
    <property type="match status" value="1"/>
</dbReference>
<dbReference type="InterPro" id="IPR015856">
    <property type="entry name" value="ABC_transpr_CbiO/EcfA_su"/>
</dbReference>
<gene>
    <name evidence="6" type="ORF">FHR84_003303</name>
</gene>
<dbReference type="GO" id="GO:0042626">
    <property type="term" value="F:ATPase-coupled transmembrane transporter activity"/>
    <property type="evidence" value="ECO:0007669"/>
    <property type="project" value="TreeGrafter"/>
</dbReference>
<dbReference type="Proteomes" id="UP000548304">
    <property type="component" value="Unassembled WGS sequence"/>
</dbReference>
<keyword evidence="3" id="KW-0547">Nucleotide-binding</keyword>
<evidence type="ECO:0000259" key="5">
    <source>
        <dbReference type="PROSITE" id="PS50893"/>
    </source>
</evidence>
<dbReference type="Gene3D" id="3.40.50.300">
    <property type="entry name" value="P-loop containing nucleotide triphosphate hydrolases"/>
    <property type="match status" value="1"/>
</dbReference>
<dbReference type="PROSITE" id="PS00211">
    <property type="entry name" value="ABC_TRANSPORTER_1"/>
    <property type="match status" value="1"/>
</dbReference>
<dbReference type="InterPro" id="IPR027417">
    <property type="entry name" value="P-loop_NTPase"/>
</dbReference>
<reference evidence="6 7" key="1">
    <citation type="submission" date="2020-07" db="EMBL/GenBank/DDBJ databases">
        <title>Genomic Encyclopedia of Type Strains, Phase III (KMG-III): the genomes of soil and plant-associated and newly described type strains.</title>
        <authorList>
            <person name="Whitman W."/>
        </authorList>
    </citation>
    <scope>NUCLEOTIDE SEQUENCE [LARGE SCALE GENOMIC DNA]</scope>
    <source>
        <strain evidence="6 7">CECT 8576</strain>
    </source>
</reference>
<proteinExistence type="inferred from homology"/>
<evidence type="ECO:0000313" key="7">
    <source>
        <dbReference type="Proteomes" id="UP000548304"/>
    </source>
</evidence>
<dbReference type="AlphaFoldDB" id="A0A852YXY0"/>
<dbReference type="InterPro" id="IPR050095">
    <property type="entry name" value="ECF_ABC_transporter_ATP-bd"/>
</dbReference>
<dbReference type="Pfam" id="PF00005">
    <property type="entry name" value="ABC_tran"/>
    <property type="match status" value="1"/>
</dbReference>
<keyword evidence="2" id="KW-0813">Transport</keyword>
<keyword evidence="6" id="KW-0378">Hydrolase</keyword>
<dbReference type="InterPro" id="IPR003439">
    <property type="entry name" value="ABC_transporter-like_ATP-bd"/>
</dbReference>
<dbReference type="CDD" id="cd03225">
    <property type="entry name" value="ABC_cobalt_CbiO_domain1"/>
    <property type="match status" value="1"/>
</dbReference>
<keyword evidence="7" id="KW-1185">Reference proteome</keyword>
<evidence type="ECO:0000256" key="1">
    <source>
        <dbReference type="ARBA" id="ARBA00005417"/>
    </source>
</evidence>
<dbReference type="EC" id="3.6.3.-" evidence="6"/>
<evidence type="ECO:0000256" key="3">
    <source>
        <dbReference type="ARBA" id="ARBA00022741"/>
    </source>
</evidence>
<comment type="similarity">
    <text evidence="1">Belongs to the ABC transporter superfamily.</text>
</comment>
<dbReference type="SUPFAM" id="SSF52540">
    <property type="entry name" value="P-loop containing nucleoside triphosphate hydrolases"/>
    <property type="match status" value="1"/>
</dbReference>
<dbReference type="GO" id="GO:0016887">
    <property type="term" value="F:ATP hydrolysis activity"/>
    <property type="evidence" value="ECO:0007669"/>
    <property type="project" value="InterPro"/>
</dbReference>
<protein>
    <submittedName>
        <fullName evidence="6">Biotin transport system ATP-binding protein</fullName>
        <ecNumber evidence="6">3.6.3.-</ecNumber>
    </submittedName>
</protein>
<comment type="caution">
    <text evidence="6">The sequence shown here is derived from an EMBL/GenBank/DDBJ whole genome shotgun (WGS) entry which is preliminary data.</text>
</comment>
<dbReference type="PROSITE" id="PS50893">
    <property type="entry name" value="ABC_TRANSPORTER_2"/>
    <property type="match status" value="1"/>
</dbReference>
<dbReference type="GO" id="GO:0005524">
    <property type="term" value="F:ATP binding"/>
    <property type="evidence" value="ECO:0007669"/>
    <property type="project" value="UniProtKB-KW"/>
</dbReference>
<keyword evidence="4 6" id="KW-0067">ATP-binding</keyword>
<dbReference type="GO" id="GO:0043190">
    <property type="term" value="C:ATP-binding cassette (ABC) transporter complex"/>
    <property type="evidence" value="ECO:0007669"/>
    <property type="project" value="TreeGrafter"/>
</dbReference>
<sequence length="256" mass="28405">MNASTENDDRAGSARGPRTGRLRFRASRWEKRLIEFDGVGHTYGEHTVLSGIDLRITERRVAFVGANGSGKSTLARMINGLVHPTRGRVLVDGLDPVRDGKRVRSRVGFVFTNPDSQIVMPTAGEDVAFSLRRKGLSKKEREDRAAAALAEHGLEGYADHPAQQLSGGQKQLLALCSMLVLDPEVLVCDEPTTLLDLRNKRLLVERLQALEQRVVLVTHDLELLDDFERVVVLDRGGIVADDEPGRALRHYRELVT</sequence>
<evidence type="ECO:0000256" key="2">
    <source>
        <dbReference type="ARBA" id="ARBA00022448"/>
    </source>
</evidence>
<evidence type="ECO:0000313" key="6">
    <source>
        <dbReference type="EMBL" id="NYH79954.1"/>
    </source>
</evidence>